<gene>
    <name evidence="2" type="ORF">BO87DRAFT_394443</name>
</gene>
<dbReference type="RefSeq" id="XP_025482954.1">
    <property type="nucleotide sequence ID" value="XM_025625120.1"/>
</dbReference>
<accession>A0A318YSV5</accession>
<dbReference type="Proteomes" id="UP000247647">
    <property type="component" value="Unassembled WGS sequence"/>
</dbReference>
<feature type="compositionally biased region" description="Basic residues" evidence="1">
    <location>
        <begin position="102"/>
        <end position="113"/>
    </location>
</feature>
<dbReference type="GeneID" id="37127576"/>
<dbReference type="EMBL" id="KZ821450">
    <property type="protein sequence ID" value="PYH37476.1"/>
    <property type="molecule type" value="Genomic_DNA"/>
</dbReference>
<name>A0A318YSV5_ASPNB</name>
<feature type="region of interest" description="Disordered" evidence="1">
    <location>
        <begin position="97"/>
        <end position="120"/>
    </location>
</feature>
<protein>
    <submittedName>
        <fullName evidence="2">Uncharacterized protein</fullName>
    </submittedName>
</protein>
<organism evidence="2 3">
    <name type="scientific">Aspergillus neoniger (strain CBS 115656)</name>
    <dbReference type="NCBI Taxonomy" id="1448310"/>
    <lineage>
        <taxon>Eukaryota</taxon>
        <taxon>Fungi</taxon>
        <taxon>Dikarya</taxon>
        <taxon>Ascomycota</taxon>
        <taxon>Pezizomycotina</taxon>
        <taxon>Eurotiomycetes</taxon>
        <taxon>Eurotiomycetidae</taxon>
        <taxon>Eurotiales</taxon>
        <taxon>Aspergillaceae</taxon>
        <taxon>Aspergillus</taxon>
        <taxon>Aspergillus subgen. Circumdati</taxon>
    </lineage>
</organism>
<keyword evidence="3" id="KW-1185">Reference proteome</keyword>
<evidence type="ECO:0000256" key="1">
    <source>
        <dbReference type="SAM" id="MobiDB-lite"/>
    </source>
</evidence>
<reference evidence="2" key="1">
    <citation type="submission" date="2016-12" db="EMBL/GenBank/DDBJ databases">
        <title>The genomes of Aspergillus section Nigri reveals drivers in fungal speciation.</title>
        <authorList>
            <consortium name="DOE Joint Genome Institute"/>
            <person name="Vesth T.C."/>
            <person name="Nybo J."/>
            <person name="Theobald S."/>
            <person name="Brandl J."/>
            <person name="Frisvad J.C."/>
            <person name="Nielsen K.F."/>
            <person name="Lyhne E.K."/>
            <person name="Kogle M.E."/>
            <person name="Kuo A."/>
            <person name="Riley R."/>
            <person name="Clum A."/>
            <person name="Nolan M."/>
            <person name="Lipzen A."/>
            <person name="Salamov A."/>
            <person name="Henrissat B."/>
            <person name="Wiebenga A."/>
            <person name="De Vries R.P."/>
            <person name="Grigoriev I.V."/>
            <person name="Mortensen U.H."/>
            <person name="Andersen M.R."/>
            <person name="Baker S.E."/>
        </authorList>
    </citation>
    <scope>NUCLEOTIDE SEQUENCE [LARGE SCALE GENOMIC DNA]</scope>
    <source>
        <strain evidence="2">CBS 115656</strain>
    </source>
</reference>
<dbReference type="AlphaFoldDB" id="A0A318YSV5"/>
<evidence type="ECO:0000313" key="2">
    <source>
        <dbReference type="EMBL" id="PYH37476.1"/>
    </source>
</evidence>
<sequence length="264" mass="30421">MTNNMLPRGHLERIWAHVPHLRNKEKYRMLKPDDFTQEIKVLSNPYCGNHYPFMPAVPNETFGVANELGVQGRFAQSALYPVGEALNHLNLDMSFGDSQRGVNRRKGDKKKKHGRDESEYEVVKKEGKKGTLVPDIVLVEDERHTIRVLCEVKTHWAYGIYTVYEYTWFLKRVDDTQFTLSQPISASSVSTSSALSLRKCLLALVIAGADEERSYYPARYSKRLQLHSNDKITKRTTFIQPPNVLFDPRQTEGEKRYTLSRITV</sequence>
<dbReference type="OrthoDB" id="2156052at2759"/>
<evidence type="ECO:0000313" key="3">
    <source>
        <dbReference type="Proteomes" id="UP000247647"/>
    </source>
</evidence>
<proteinExistence type="predicted"/>